<protein>
    <recommendedName>
        <fullName evidence="8">ABC3 transporter permease C-terminal domain-containing protein</fullName>
    </recommendedName>
</protein>
<dbReference type="EMBL" id="BTPD01000011">
    <property type="protein sequence ID" value="GMQ30721.1"/>
    <property type="molecule type" value="Genomic_DNA"/>
</dbReference>
<dbReference type="Proteomes" id="UP001338309">
    <property type="component" value="Unassembled WGS sequence"/>
</dbReference>
<keyword evidence="10" id="KW-1185">Reference proteome</keyword>
<evidence type="ECO:0000256" key="4">
    <source>
        <dbReference type="ARBA" id="ARBA00022989"/>
    </source>
</evidence>
<evidence type="ECO:0000256" key="5">
    <source>
        <dbReference type="ARBA" id="ARBA00023136"/>
    </source>
</evidence>
<evidence type="ECO:0000313" key="9">
    <source>
        <dbReference type="EMBL" id="GMQ30721.1"/>
    </source>
</evidence>
<dbReference type="Pfam" id="PF02687">
    <property type="entry name" value="FtsX"/>
    <property type="match status" value="2"/>
</dbReference>
<keyword evidence="4 7" id="KW-1133">Transmembrane helix</keyword>
<feature type="transmembrane region" description="Helical" evidence="7">
    <location>
        <begin position="645"/>
        <end position="670"/>
    </location>
</feature>
<evidence type="ECO:0000256" key="1">
    <source>
        <dbReference type="ARBA" id="ARBA00004651"/>
    </source>
</evidence>
<organism evidence="9 10">
    <name type="scientific">Algoriphagus confluentis</name>
    <dbReference type="NCBI Taxonomy" id="1697556"/>
    <lineage>
        <taxon>Bacteria</taxon>
        <taxon>Pseudomonadati</taxon>
        <taxon>Bacteroidota</taxon>
        <taxon>Cytophagia</taxon>
        <taxon>Cytophagales</taxon>
        <taxon>Cyclobacteriaceae</taxon>
        <taxon>Algoriphagus</taxon>
    </lineage>
</organism>
<evidence type="ECO:0000256" key="6">
    <source>
        <dbReference type="ARBA" id="ARBA00038076"/>
    </source>
</evidence>
<feature type="transmembrane region" description="Helical" evidence="7">
    <location>
        <begin position="351"/>
        <end position="372"/>
    </location>
</feature>
<evidence type="ECO:0000259" key="8">
    <source>
        <dbReference type="Pfam" id="PF02687"/>
    </source>
</evidence>
<comment type="caution">
    <text evidence="9">The sequence shown here is derived from an EMBL/GenBank/DDBJ whole genome shotgun (WGS) entry which is preliminary data.</text>
</comment>
<comment type="similarity">
    <text evidence="6">Belongs to the ABC-4 integral membrane protein family.</text>
</comment>
<name>A0ABQ6PSV6_9BACT</name>
<dbReference type="InterPro" id="IPR003838">
    <property type="entry name" value="ABC3_permease_C"/>
</dbReference>
<keyword evidence="3 7" id="KW-0812">Transmembrane</keyword>
<feature type="transmembrane region" description="Helical" evidence="7">
    <location>
        <begin position="422"/>
        <end position="441"/>
    </location>
</feature>
<feature type="transmembrane region" description="Helical" evidence="7">
    <location>
        <begin position="20"/>
        <end position="42"/>
    </location>
</feature>
<gene>
    <name evidence="9" type="ORF">Aconfl_33640</name>
</gene>
<keyword evidence="5 7" id="KW-0472">Membrane</keyword>
<dbReference type="RefSeq" id="WP_338225426.1">
    <property type="nucleotide sequence ID" value="NZ_BTPD01000011.1"/>
</dbReference>
<feature type="domain" description="ABC3 transporter permease C-terminal" evidence="8">
    <location>
        <begin position="259"/>
        <end position="377"/>
    </location>
</feature>
<feature type="transmembrane region" description="Helical" evidence="7">
    <location>
        <begin position="691"/>
        <end position="717"/>
    </location>
</feature>
<reference evidence="9 10" key="1">
    <citation type="submission" date="2023-08" db="EMBL/GenBank/DDBJ databases">
        <title>Draft genome sequence of Algoriphagus confluentis.</title>
        <authorList>
            <person name="Takatani N."/>
            <person name="Hosokawa M."/>
            <person name="Sawabe T."/>
        </authorList>
    </citation>
    <scope>NUCLEOTIDE SEQUENCE [LARGE SCALE GENOMIC DNA]</scope>
    <source>
        <strain evidence="9 10">NBRC 111222</strain>
    </source>
</reference>
<feature type="domain" description="ABC3 transporter permease C-terminal" evidence="8">
    <location>
        <begin position="650"/>
        <end position="751"/>
    </location>
</feature>
<feature type="transmembrane region" description="Helical" evidence="7">
    <location>
        <begin position="260"/>
        <end position="281"/>
    </location>
</feature>
<dbReference type="PANTHER" id="PTHR30572:SF4">
    <property type="entry name" value="ABC TRANSPORTER PERMEASE YTRF"/>
    <property type="match status" value="1"/>
</dbReference>
<evidence type="ECO:0000256" key="7">
    <source>
        <dbReference type="SAM" id="Phobius"/>
    </source>
</evidence>
<dbReference type="InterPro" id="IPR050250">
    <property type="entry name" value="Macrolide_Exporter_MacB"/>
</dbReference>
<feature type="transmembrane region" description="Helical" evidence="7">
    <location>
        <begin position="737"/>
        <end position="757"/>
    </location>
</feature>
<keyword evidence="2" id="KW-1003">Cell membrane</keyword>
<feature type="transmembrane region" description="Helical" evidence="7">
    <location>
        <begin position="302"/>
        <end position="327"/>
    </location>
</feature>
<sequence>MKAIVRKLLQEFLLTKSKILICILAAGLASWGISSVTFTYLMTERDFKSNFDSSNPADFSLRIENVNEGTMRILQDFLQVGTFEKREMSYLEFQNKDGIWMPIVLYGIENPEAQKLDIIRFKDPSLFNSHGVFIEKNAMNFLGEAKEISLRRETDLDLPTIPIMATVHDPLQAPAQMERLAYGYAAMDLVESISGQNAQRFIFRLNAEQKDVDGLKKEAEKLVKKLEEKGGIVSGLTIKEPGKHIHQPIIDGASFLQKSFGLVLLIIGLTLFSLFLLILLLPQIPQIGILKALGASSRQVFFSFNLVILMIIGLGILIGLLLGILTAKGFNGFFAMVQNFDPVTGAFPLKYYLAVAFISCLVPLLIGLNPVIKISHVTVREAIQSTFQTKSVKLINLLRNLNISSSVKYGVGNLLRSGLKTYLLLLMLILGITLFFTGANLSNSFYTDFNTFFSGTPYQITIRLEDSQTLEPEFLNQSKEIKSFSPISINTVSIQYQGKTLSSKIRKYSPGYSIKEEMFLIGTGPKNCSACIYLHPEMVQDDFQNLSLGDSLVVAEKNGESRSYAFGGILREAMPSNGGLVSVFESKPLSSFNTLAIELQDGFTIEQGIKHLEQEMKKNRVNYAKISDIETNLTTLINHFEPTYLIVQGMGILTMALSLIGILVIINLTVRERISELAILKAMGGNSGMIGRLFSIEFMLTSLLALVISFLLSLWLSSVLADVYGMMIRGQKLQSELNLSLIIPSAVFLMALQWFIVQAYTKSKLEKSANSLLTSLD</sequence>
<evidence type="ECO:0000313" key="10">
    <source>
        <dbReference type="Proteomes" id="UP001338309"/>
    </source>
</evidence>
<evidence type="ECO:0000256" key="3">
    <source>
        <dbReference type="ARBA" id="ARBA00022692"/>
    </source>
</evidence>
<accession>A0ABQ6PSV6</accession>
<evidence type="ECO:0000256" key="2">
    <source>
        <dbReference type="ARBA" id="ARBA00022475"/>
    </source>
</evidence>
<comment type="subcellular location">
    <subcellularLocation>
        <location evidence="1">Cell membrane</location>
        <topology evidence="1">Multi-pass membrane protein</topology>
    </subcellularLocation>
</comment>
<proteinExistence type="inferred from homology"/>
<dbReference type="PANTHER" id="PTHR30572">
    <property type="entry name" value="MEMBRANE COMPONENT OF TRANSPORTER-RELATED"/>
    <property type="match status" value="1"/>
</dbReference>